<keyword evidence="10" id="KW-1185">Reference proteome</keyword>
<protein>
    <submittedName>
        <fullName evidence="9">Aspartic peptidase A1</fullName>
    </submittedName>
</protein>
<keyword evidence="7" id="KW-0732">Signal</keyword>
<dbReference type="PANTHER" id="PTHR47966:SF75">
    <property type="entry name" value="ENDOPEPTIDASE (CTSD), PUTATIVE (AFU_ORTHOLOGUE AFUA_4G07040)-RELATED"/>
    <property type="match status" value="1"/>
</dbReference>
<dbReference type="Proteomes" id="UP001222325">
    <property type="component" value="Unassembled WGS sequence"/>
</dbReference>
<evidence type="ECO:0000256" key="7">
    <source>
        <dbReference type="SAM" id="SignalP"/>
    </source>
</evidence>
<dbReference type="InterPro" id="IPR033121">
    <property type="entry name" value="PEPTIDASE_A1"/>
</dbReference>
<dbReference type="InterPro" id="IPR034164">
    <property type="entry name" value="Pepsin-like_dom"/>
</dbReference>
<dbReference type="PROSITE" id="PS00141">
    <property type="entry name" value="ASP_PROTEASE"/>
    <property type="match status" value="1"/>
</dbReference>
<evidence type="ECO:0000256" key="2">
    <source>
        <dbReference type="ARBA" id="ARBA00022750"/>
    </source>
</evidence>
<gene>
    <name evidence="9" type="ORF">B0H15DRAFT_845371</name>
</gene>
<organism evidence="9 10">
    <name type="scientific">Mycena belliarum</name>
    <dbReference type="NCBI Taxonomy" id="1033014"/>
    <lineage>
        <taxon>Eukaryota</taxon>
        <taxon>Fungi</taxon>
        <taxon>Dikarya</taxon>
        <taxon>Basidiomycota</taxon>
        <taxon>Agaricomycotina</taxon>
        <taxon>Agaricomycetes</taxon>
        <taxon>Agaricomycetidae</taxon>
        <taxon>Agaricales</taxon>
        <taxon>Marasmiineae</taxon>
        <taxon>Mycenaceae</taxon>
        <taxon>Mycena</taxon>
    </lineage>
</organism>
<keyword evidence="5" id="KW-0378">Hydrolase</keyword>
<evidence type="ECO:0000256" key="4">
    <source>
        <dbReference type="PIRSR" id="PIRSR601461-2"/>
    </source>
</evidence>
<feature type="signal peptide" evidence="7">
    <location>
        <begin position="1"/>
        <end position="27"/>
    </location>
</feature>
<keyword evidence="2 5" id="KW-0064">Aspartyl protease</keyword>
<accession>A0AAD6U388</accession>
<evidence type="ECO:0000256" key="6">
    <source>
        <dbReference type="SAM" id="MobiDB-lite"/>
    </source>
</evidence>
<evidence type="ECO:0000313" key="9">
    <source>
        <dbReference type="EMBL" id="KAJ7086112.1"/>
    </source>
</evidence>
<comment type="caution">
    <text evidence="9">The sequence shown here is derived from an EMBL/GenBank/DDBJ whole genome shotgun (WGS) entry which is preliminary data.</text>
</comment>
<name>A0AAD6U388_9AGAR</name>
<sequence length="507" mass="54253">MRSEPTGLKLGSTVFLLFLLLADVCHGASISLPSTRASETSPFVSIPLSKLPGDAEQLGVLGSVLMRQLHVRRGVRRLALMRSRSPSLESNLARPISAPASRRRHAAIHHKRSLGDGLTDSEPDDGIQVPQPDTENTNDTSSVVAATDKPKFGAKPKSEEDAEITKSHKTTYRPSTALDIEANDIGYLATVLLGTPPKPFRLLVDSGSADMWVGGENCQADGGGTCGNHRFLGERSSSSFRDTGNVWNISYGSGQVSGTMVSDQVEIAGLELRNHSFGVARRESAQFTPDDIPLDGMLGCAKSILSKQQTPTLVEALRSAGMIARNIISYKIPRVSDGKNDGEIALGGMNPARYDASSVARVKNVNTGGFWEADLDAVKVNGADVKLYGRSCIFDTGTTLFIAPKEDVDVIHKSIPGARFDNSSNAWTVPCDTSASVSLRFGGLDFRIRPDDLAFLPLGSNVCTSAIAEGSVNEGPLHWLIGDTFLKNVYLSTDQDADIITLARLAD</sequence>
<dbReference type="EMBL" id="JARJCN010000032">
    <property type="protein sequence ID" value="KAJ7086112.1"/>
    <property type="molecule type" value="Genomic_DNA"/>
</dbReference>
<feature type="compositionally biased region" description="Basic and acidic residues" evidence="6">
    <location>
        <begin position="148"/>
        <end position="166"/>
    </location>
</feature>
<feature type="region of interest" description="Disordered" evidence="6">
    <location>
        <begin position="86"/>
        <end position="169"/>
    </location>
</feature>
<evidence type="ECO:0000256" key="1">
    <source>
        <dbReference type="ARBA" id="ARBA00007447"/>
    </source>
</evidence>
<evidence type="ECO:0000259" key="8">
    <source>
        <dbReference type="PROSITE" id="PS51767"/>
    </source>
</evidence>
<dbReference type="InterPro" id="IPR001461">
    <property type="entry name" value="Aspartic_peptidase_A1"/>
</dbReference>
<feature type="active site" evidence="3">
    <location>
        <position position="395"/>
    </location>
</feature>
<proteinExistence type="inferred from homology"/>
<feature type="active site" evidence="3">
    <location>
        <position position="205"/>
    </location>
</feature>
<dbReference type="GO" id="GO:0004190">
    <property type="term" value="F:aspartic-type endopeptidase activity"/>
    <property type="evidence" value="ECO:0007669"/>
    <property type="project" value="UniProtKB-KW"/>
</dbReference>
<feature type="disulfide bond" evidence="4">
    <location>
        <begin position="218"/>
        <end position="226"/>
    </location>
</feature>
<keyword evidence="5" id="KW-0645">Protease</keyword>
<reference evidence="9" key="1">
    <citation type="submission" date="2023-03" db="EMBL/GenBank/DDBJ databases">
        <title>Massive genome expansion in bonnet fungi (Mycena s.s.) driven by repeated elements and novel gene families across ecological guilds.</title>
        <authorList>
            <consortium name="Lawrence Berkeley National Laboratory"/>
            <person name="Harder C.B."/>
            <person name="Miyauchi S."/>
            <person name="Viragh M."/>
            <person name="Kuo A."/>
            <person name="Thoen E."/>
            <person name="Andreopoulos B."/>
            <person name="Lu D."/>
            <person name="Skrede I."/>
            <person name="Drula E."/>
            <person name="Henrissat B."/>
            <person name="Morin E."/>
            <person name="Kohler A."/>
            <person name="Barry K."/>
            <person name="LaButti K."/>
            <person name="Morin E."/>
            <person name="Salamov A."/>
            <person name="Lipzen A."/>
            <person name="Mereny Z."/>
            <person name="Hegedus B."/>
            <person name="Baldrian P."/>
            <person name="Stursova M."/>
            <person name="Weitz H."/>
            <person name="Taylor A."/>
            <person name="Grigoriev I.V."/>
            <person name="Nagy L.G."/>
            <person name="Martin F."/>
            <person name="Kauserud H."/>
        </authorList>
    </citation>
    <scope>NUCLEOTIDE SEQUENCE</scope>
    <source>
        <strain evidence="9">CBHHK173m</strain>
    </source>
</reference>
<dbReference type="InterPro" id="IPR001969">
    <property type="entry name" value="Aspartic_peptidase_AS"/>
</dbReference>
<dbReference type="Pfam" id="PF00026">
    <property type="entry name" value="Asp"/>
    <property type="match status" value="1"/>
</dbReference>
<comment type="similarity">
    <text evidence="1 5">Belongs to the peptidase A1 family.</text>
</comment>
<feature type="domain" description="Peptidase A1" evidence="8">
    <location>
        <begin position="187"/>
        <end position="503"/>
    </location>
</feature>
<dbReference type="PROSITE" id="PS51767">
    <property type="entry name" value="PEPTIDASE_A1"/>
    <property type="match status" value="1"/>
</dbReference>
<evidence type="ECO:0000256" key="3">
    <source>
        <dbReference type="PIRSR" id="PIRSR601461-1"/>
    </source>
</evidence>
<feature type="disulfide bond" evidence="4">
    <location>
        <begin position="431"/>
        <end position="463"/>
    </location>
</feature>
<evidence type="ECO:0000256" key="5">
    <source>
        <dbReference type="RuleBase" id="RU000454"/>
    </source>
</evidence>
<dbReference type="SUPFAM" id="SSF50630">
    <property type="entry name" value="Acid proteases"/>
    <property type="match status" value="1"/>
</dbReference>
<feature type="chain" id="PRO_5041988887" evidence="7">
    <location>
        <begin position="28"/>
        <end position="507"/>
    </location>
</feature>
<dbReference type="PANTHER" id="PTHR47966">
    <property type="entry name" value="BETA-SITE APP-CLEAVING ENZYME, ISOFORM A-RELATED"/>
    <property type="match status" value="1"/>
</dbReference>
<dbReference type="PRINTS" id="PR00792">
    <property type="entry name" value="PEPSIN"/>
</dbReference>
<keyword evidence="4" id="KW-1015">Disulfide bond</keyword>
<dbReference type="AlphaFoldDB" id="A0AAD6U388"/>
<dbReference type="Gene3D" id="2.40.70.10">
    <property type="entry name" value="Acid Proteases"/>
    <property type="match status" value="2"/>
</dbReference>
<dbReference type="InterPro" id="IPR021109">
    <property type="entry name" value="Peptidase_aspartic_dom_sf"/>
</dbReference>
<feature type="compositionally biased region" description="Basic residues" evidence="6">
    <location>
        <begin position="101"/>
        <end position="112"/>
    </location>
</feature>
<feature type="compositionally biased region" description="Polar residues" evidence="6">
    <location>
        <begin position="131"/>
        <end position="144"/>
    </location>
</feature>
<dbReference type="GO" id="GO:0006508">
    <property type="term" value="P:proteolysis"/>
    <property type="evidence" value="ECO:0007669"/>
    <property type="project" value="UniProtKB-KW"/>
</dbReference>
<dbReference type="CDD" id="cd05471">
    <property type="entry name" value="pepsin_like"/>
    <property type="match status" value="1"/>
</dbReference>
<evidence type="ECO:0000313" key="10">
    <source>
        <dbReference type="Proteomes" id="UP001222325"/>
    </source>
</evidence>